<dbReference type="RefSeq" id="WP_183984401.1">
    <property type="nucleotide sequence ID" value="NZ_JACIEV010000005.1"/>
</dbReference>
<dbReference type="Proteomes" id="UP000529795">
    <property type="component" value="Unassembled WGS sequence"/>
</dbReference>
<organism evidence="1 2">
    <name type="scientific">Sphingomonas jinjuensis</name>
    <dbReference type="NCBI Taxonomy" id="535907"/>
    <lineage>
        <taxon>Bacteria</taxon>
        <taxon>Pseudomonadati</taxon>
        <taxon>Pseudomonadota</taxon>
        <taxon>Alphaproteobacteria</taxon>
        <taxon>Sphingomonadales</taxon>
        <taxon>Sphingomonadaceae</taxon>
        <taxon>Sphingomonas</taxon>
    </lineage>
</organism>
<dbReference type="AlphaFoldDB" id="A0A840FJL3"/>
<evidence type="ECO:0000313" key="1">
    <source>
        <dbReference type="EMBL" id="MBB4154148.1"/>
    </source>
</evidence>
<accession>A0A840FJL3</accession>
<dbReference type="EMBL" id="JACIEV010000005">
    <property type="protein sequence ID" value="MBB4154148.1"/>
    <property type="molecule type" value="Genomic_DNA"/>
</dbReference>
<comment type="caution">
    <text evidence="1">The sequence shown here is derived from an EMBL/GenBank/DDBJ whole genome shotgun (WGS) entry which is preliminary data.</text>
</comment>
<gene>
    <name evidence="1" type="ORF">GGQ80_002058</name>
</gene>
<evidence type="ECO:0000313" key="2">
    <source>
        <dbReference type="Proteomes" id="UP000529795"/>
    </source>
</evidence>
<evidence type="ECO:0008006" key="3">
    <source>
        <dbReference type="Google" id="ProtNLM"/>
    </source>
</evidence>
<proteinExistence type="predicted"/>
<name>A0A840FJL3_9SPHN</name>
<protein>
    <recommendedName>
        <fullName evidence="3">Conjugal transfer protein TraR</fullName>
    </recommendedName>
</protein>
<reference evidence="1 2" key="1">
    <citation type="submission" date="2020-08" db="EMBL/GenBank/DDBJ databases">
        <title>Genomic Encyclopedia of Type Strains, Phase IV (KMG-IV): sequencing the most valuable type-strain genomes for metagenomic binning, comparative biology and taxonomic classification.</title>
        <authorList>
            <person name="Goeker M."/>
        </authorList>
    </citation>
    <scope>NUCLEOTIDE SEQUENCE [LARGE SCALE GENOMIC DNA]</scope>
    <source>
        <strain evidence="1 2">YC6723</strain>
    </source>
</reference>
<sequence>MADQFDIAADFAEAHTDRHVAAARRASAAIPRGQPGECEGCVEDSPRLVEVAGLLLCARCRDKRERRR</sequence>
<keyword evidence="2" id="KW-1185">Reference proteome</keyword>